<feature type="transmembrane region" description="Helical" evidence="2">
    <location>
        <begin position="296"/>
        <end position="313"/>
    </location>
</feature>
<feature type="transmembrane region" description="Helical" evidence="2">
    <location>
        <begin position="114"/>
        <end position="134"/>
    </location>
</feature>
<keyword evidence="5" id="KW-1185">Reference proteome</keyword>
<dbReference type="PANTHER" id="PTHR23028">
    <property type="entry name" value="ACETYLTRANSFERASE"/>
    <property type="match status" value="1"/>
</dbReference>
<keyword evidence="4" id="KW-0012">Acyltransferase</keyword>
<evidence type="ECO:0000256" key="1">
    <source>
        <dbReference type="SAM" id="MobiDB-lite"/>
    </source>
</evidence>
<keyword evidence="2" id="KW-1133">Transmembrane helix</keyword>
<proteinExistence type="predicted"/>
<feature type="transmembrane region" description="Helical" evidence="2">
    <location>
        <begin position="325"/>
        <end position="347"/>
    </location>
</feature>
<feature type="transmembrane region" description="Helical" evidence="2">
    <location>
        <begin position="203"/>
        <end position="226"/>
    </location>
</feature>
<gene>
    <name evidence="4" type="ORF">HL667_24810</name>
</gene>
<keyword evidence="2" id="KW-0812">Transmembrane</keyword>
<dbReference type="Pfam" id="PF01757">
    <property type="entry name" value="Acyl_transf_3"/>
    <property type="match status" value="1"/>
</dbReference>
<accession>A0ABX2CLK4</accession>
<evidence type="ECO:0000313" key="5">
    <source>
        <dbReference type="Proteomes" id="UP000886476"/>
    </source>
</evidence>
<feature type="compositionally biased region" description="Basic and acidic residues" evidence="1">
    <location>
        <begin position="407"/>
        <end position="419"/>
    </location>
</feature>
<dbReference type="EMBL" id="JABFDN010000010">
    <property type="protein sequence ID" value="NPU68244.1"/>
    <property type="molecule type" value="Genomic_DNA"/>
</dbReference>
<feature type="transmembrane region" description="Helical" evidence="2">
    <location>
        <begin position="266"/>
        <end position="284"/>
    </location>
</feature>
<evidence type="ECO:0000259" key="3">
    <source>
        <dbReference type="Pfam" id="PF01757"/>
    </source>
</evidence>
<name>A0ABX2CLK4_9BRAD</name>
<sequence length="427" mass="46898">MAMNFAFSRLRDASLSAPLGDPGDSVSSAEAAAATNGLASPSPVIPSLDGIRALSVLIVVLGHSGLQTVIPGGFGVTIFFFLSGFLISTLMLSEHERTSTINVPSFYARRVFRLMPPLLLTLAIAYGLTFTGLLDGGITAQGLAAQLLYFANYYGLFFDPGNTVPDGTGILWSLAVEEHFYIVYPLLMTVLLGSALRPRTIGVLLGLVCLAVLAWRIHLVHAPGFFSDRTYYGSDTRIDSIAYGCILALMTNPMRQRREHGAMSAAHWALLLGAAAVLLLSLLYRDPTFRETARYSVQGLALMPLFYLAVRFADAPLFRELNRSWMMTLGTYSYAIYLIHNVVIRTIDKNVPAIAAKPYLLFPLTLLIAVVYAAAIERFVEPYFRQLRHRFRPAPAGTPVTEQAQDSSRKSWQLRDRLVESPTTHAS</sequence>
<feature type="transmembrane region" description="Helical" evidence="2">
    <location>
        <begin position="69"/>
        <end position="93"/>
    </location>
</feature>
<evidence type="ECO:0000256" key="2">
    <source>
        <dbReference type="SAM" id="Phobius"/>
    </source>
</evidence>
<evidence type="ECO:0000313" key="4">
    <source>
        <dbReference type="EMBL" id="NPU68244.1"/>
    </source>
</evidence>
<dbReference type="PANTHER" id="PTHR23028:SF53">
    <property type="entry name" value="ACYL_TRANSF_3 DOMAIN-CONTAINING PROTEIN"/>
    <property type="match status" value="1"/>
</dbReference>
<feature type="transmembrane region" description="Helical" evidence="2">
    <location>
        <begin position="359"/>
        <end position="380"/>
    </location>
</feature>
<feature type="region of interest" description="Disordered" evidence="1">
    <location>
        <begin position="395"/>
        <end position="427"/>
    </location>
</feature>
<reference evidence="4" key="1">
    <citation type="submission" date="2020-05" db="EMBL/GenBank/DDBJ databases">
        <title>Nod-independent and nitrogen-fixing Bradyrhizobium aeschynomene sp. nov. isolated from nodules of Aeschynomene indica.</title>
        <authorList>
            <person name="Zhang Z."/>
        </authorList>
    </citation>
    <scope>NUCLEOTIDE SEQUENCE</scope>
    <source>
        <strain evidence="4">83012</strain>
    </source>
</reference>
<dbReference type="Proteomes" id="UP000886476">
    <property type="component" value="Unassembled WGS sequence"/>
</dbReference>
<keyword evidence="2" id="KW-0472">Membrane</keyword>
<keyword evidence="4" id="KW-0808">Transferase</keyword>
<feature type="domain" description="Acyltransferase 3" evidence="3">
    <location>
        <begin position="46"/>
        <end position="373"/>
    </location>
</feature>
<dbReference type="InterPro" id="IPR002656">
    <property type="entry name" value="Acyl_transf_3_dom"/>
</dbReference>
<organism evidence="4 5">
    <name type="scientific">Bradyrhizobium aeschynomenes</name>
    <dbReference type="NCBI Taxonomy" id="2734909"/>
    <lineage>
        <taxon>Bacteria</taxon>
        <taxon>Pseudomonadati</taxon>
        <taxon>Pseudomonadota</taxon>
        <taxon>Alphaproteobacteria</taxon>
        <taxon>Hyphomicrobiales</taxon>
        <taxon>Nitrobacteraceae</taxon>
        <taxon>Bradyrhizobium</taxon>
    </lineage>
</organism>
<dbReference type="InterPro" id="IPR050879">
    <property type="entry name" value="Acyltransferase_3"/>
</dbReference>
<feature type="transmembrane region" description="Helical" evidence="2">
    <location>
        <begin position="179"/>
        <end position="196"/>
    </location>
</feature>
<comment type="caution">
    <text evidence="4">The sequence shown here is derived from an EMBL/GenBank/DDBJ whole genome shotgun (WGS) entry which is preliminary data.</text>
</comment>
<dbReference type="GO" id="GO:0016746">
    <property type="term" value="F:acyltransferase activity"/>
    <property type="evidence" value="ECO:0007669"/>
    <property type="project" value="UniProtKB-KW"/>
</dbReference>
<protein>
    <submittedName>
        <fullName evidence="4">Acyltransferase</fullName>
    </submittedName>
</protein>